<sequence length="120" mass="14185">MIIPEKIEKQEKIPKIEIPEFYARKRVIGLATILNEEQTMIYSNSKETRVADMEEIWQWILSLLKPEQRPITRAIRQNFISTEIMANYCRTIGHKYPDHQCSKCHGEDNVIPAINLEFLR</sequence>
<evidence type="ECO:0000313" key="2">
    <source>
        <dbReference type="Proteomes" id="UP000824120"/>
    </source>
</evidence>
<organism evidence="1 2">
    <name type="scientific">Solanum commersonii</name>
    <name type="common">Commerson's wild potato</name>
    <name type="synonym">Commerson's nightshade</name>
    <dbReference type="NCBI Taxonomy" id="4109"/>
    <lineage>
        <taxon>Eukaryota</taxon>
        <taxon>Viridiplantae</taxon>
        <taxon>Streptophyta</taxon>
        <taxon>Embryophyta</taxon>
        <taxon>Tracheophyta</taxon>
        <taxon>Spermatophyta</taxon>
        <taxon>Magnoliopsida</taxon>
        <taxon>eudicotyledons</taxon>
        <taxon>Gunneridae</taxon>
        <taxon>Pentapetalae</taxon>
        <taxon>asterids</taxon>
        <taxon>lamiids</taxon>
        <taxon>Solanales</taxon>
        <taxon>Solanaceae</taxon>
        <taxon>Solanoideae</taxon>
        <taxon>Solaneae</taxon>
        <taxon>Solanum</taxon>
    </lineage>
</organism>
<keyword evidence="2" id="KW-1185">Reference proteome</keyword>
<protein>
    <submittedName>
        <fullName evidence="1">Uncharacterized protein</fullName>
    </submittedName>
</protein>
<reference evidence="1 2" key="1">
    <citation type="submission" date="2020-09" db="EMBL/GenBank/DDBJ databases">
        <title>De no assembly of potato wild relative species, Solanum commersonii.</title>
        <authorList>
            <person name="Cho K."/>
        </authorList>
    </citation>
    <scope>NUCLEOTIDE SEQUENCE [LARGE SCALE GENOMIC DNA]</scope>
    <source>
        <strain evidence="1">LZ3.2</strain>
        <tissue evidence="1">Leaf</tissue>
    </source>
</reference>
<accession>A0A9J5YK09</accession>
<name>A0A9J5YK09_SOLCO</name>
<gene>
    <name evidence="1" type="ORF">H5410_030664</name>
</gene>
<dbReference type="EMBL" id="JACXVP010000006">
    <property type="protein sequence ID" value="KAG5599294.1"/>
    <property type="molecule type" value="Genomic_DNA"/>
</dbReference>
<comment type="caution">
    <text evidence="1">The sequence shown here is derived from an EMBL/GenBank/DDBJ whole genome shotgun (WGS) entry which is preliminary data.</text>
</comment>
<dbReference type="AlphaFoldDB" id="A0A9J5YK09"/>
<dbReference type="Proteomes" id="UP000824120">
    <property type="component" value="Chromosome 6"/>
</dbReference>
<proteinExistence type="predicted"/>
<evidence type="ECO:0000313" key="1">
    <source>
        <dbReference type="EMBL" id="KAG5599294.1"/>
    </source>
</evidence>